<evidence type="ECO:0000256" key="1">
    <source>
        <dbReference type="SAM" id="SignalP"/>
    </source>
</evidence>
<dbReference type="InterPro" id="IPR021242">
    <property type="entry name" value="DUF2799"/>
</dbReference>
<name>A0A9X2L9K7_9PROT</name>
<dbReference type="RefSeq" id="WP_256619495.1">
    <property type="nucleotide sequence ID" value="NZ_JANIBC010000006.1"/>
</dbReference>
<reference evidence="2" key="1">
    <citation type="submission" date="2022-07" db="EMBL/GenBank/DDBJ databases">
        <title>Parvularcula maris sp. nov., an algicidal bacterium isolated from seawater.</title>
        <authorList>
            <person name="Li F."/>
        </authorList>
    </citation>
    <scope>NUCLEOTIDE SEQUENCE</scope>
    <source>
        <strain evidence="2">BGMRC 0090</strain>
    </source>
</reference>
<protein>
    <submittedName>
        <fullName evidence="2">DUF2799 domain-containing protein</fullName>
    </submittedName>
</protein>
<organism evidence="2 3">
    <name type="scientific">Parvularcula maris</name>
    <dbReference type="NCBI Taxonomy" id="2965077"/>
    <lineage>
        <taxon>Bacteria</taxon>
        <taxon>Pseudomonadati</taxon>
        <taxon>Pseudomonadota</taxon>
        <taxon>Alphaproteobacteria</taxon>
        <taxon>Parvularculales</taxon>
        <taxon>Parvularculaceae</taxon>
        <taxon>Parvularcula</taxon>
    </lineage>
</organism>
<dbReference type="EMBL" id="JANIBC010000006">
    <property type="protein sequence ID" value="MCQ8185605.1"/>
    <property type="molecule type" value="Genomic_DNA"/>
</dbReference>
<keyword evidence="1" id="KW-0732">Signal</keyword>
<evidence type="ECO:0000313" key="2">
    <source>
        <dbReference type="EMBL" id="MCQ8185605.1"/>
    </source>
</evidence>
<comment type="caution">
    <text evidence="2">The sequence shown here is derived from an EMBL/GenBank/DDBJ whole genome shotgun (WGS) entry which is preliminary data.</text>
</comment>
<sequence length="210" mass="24497">MWRFLLVVVFGLIAASCATLSENQCNVADWEMLGVEDGQNGQTVARYNRYVEDCGRHGIAPDRVSWQRGYDRGLESFCTPQGVYQAGLRRRGSPSACGGDPDLFRIHRAASNFAGAESLLRSAELTIDRLIDSTFRRERDMERIEDRLINDDDLTAEERNELRAELKKRRRRRDDVRQDLRRARFNLLQRQQEFDWARRELREVELDFGL</sequence>
<dbReference type="Pfam" id="PF10973">
    <property type="entry name" value="DUF2799"/>
    <property type="match status" value="1"/>
</dbReference>
<accession>A0A9X2L9K7</accession>
<dbReference type="AlphaFoldDB" id="A0A9X2L9K7"/>
<keyword evidence="3" id="KW-1185">Reference proteome</keyword>
<dbReference type="PROSITE" id="PS51257">
    <property type="entry name" value="PROKAR_LIPOPROTEIN"/>
    <property type="match status" value="1"/>
</dbReference>
<dbReference type="Proteomes" id="UP001142610">
    <property type="component" value="Unassembled WGS sequence"/>
</dbReference>
<proteinExistence type="predicted"/>
<feature type="chain" id="PRO_5040760002" evidence="1">
    <location>
        <begin position="21"/>
        <end position="210"/>
    </location>
</feature>
<gene>
    <name evidence="2" type="ORF">NOG11_09365</name>
</gene>
<feature type="signal peptide" evidence="1">
    <location>
        <begin position="1"/>
        <end position="20"/>
    </location>
</feature>
<evidence type="ECO:0000313" key="3">
    <source>
        <dbReference type="Proteomes" id="UP001142610"/>
    </source>
</evidence>